<proteinExistence type="predicted"/>
<dbReference type="InParanoid" id="T0S4Q6"/>
<organism evidence="2 3">
    <name type="scientific">Saprolegnia diclina (strain VS20)</name>
    <dbReference type="NCBI Taxonomy" id="1156394"/>
    <lineage>
        <taxon>Eukaryota</taxon>
        <taxon>Sar</taxon>
        <taxon>Stramenopiles</taxon>
        <taxon>Oomycota</taxon>
        <taxon>Saprolegniomycetes</taxon>
        <taxon>Saprolegniales</taxon>
        <taxon>Saprolegniaceae</taxon>
        <taxon>Saprolegnia</taxon>
    </lineage>
</organism>
<keyword evidence="3" id="KW-1185">Reference proteome</keyword>
<sequence length="49" mass="5652">MEVRAADTVGSIRPEAEKLSLRPANKNLVERAAEDERQRRLHVHKDEDD</sequence>
<evidence type="ECO:0000313" key="2">
    <source>
        <dbReference type="EMBL" id="EQC40018.1"/>
    </source>
</evidence>
<dbReference type="GeneID" id="19943404"/>
<protein>
    <submittedName>
        <fullName evidence="2">Uncharacterized protein</fullName>
    </submittedName>
</protein>
<reference evidence="2 3" key="1">
    <citation type="submission" date="2012-04" db="EMBL/GenBank/DDBJ databases">
        <title>The Genome Sequence of Saprolegnia declina VS20.</title>
        <authorList>
            <consortium name="The Broad Institute Genome Sequencing Platform"/>
            <person name="Russ C."/>
            <person name="Nusbaum C."/>
            <person name="Tyler B."/>
            <person name="van West P."/>
            <person name="Dieguez-Uribeondo J."/>
            <person name="de Bruijn I."/>
            <person name="Tripathy S."/>
            <person name="Jiang R."/>
            <person name="Young S.K."/>
            <person name="Zeng Q."/>
            <person name="Gargeya S."/>
            <person name="Fitzgerald M."/>
            <person name="Haas B."/>
            <person name="Abouelleil A."/>
            <person name="Alvarado L."/>
            <person name="Arachchi H.M."/>
            <person name="Berlin A."/>
            <person name="Chapman S.B."/>
            <person name="Goldberg J."/>
            <person name="Griggs A."/>
            <person name="Gujja S."/>
            <person name="Hansen M."/>
            <person name="Howarth C."/>
            <person name="Imamovic A."/>
            <person name="Larimer J."/>
            <person name="McCowen C."/>
            <person name="Montmayeur A."/>
            <person name="Murphy C."/>
            <person name="Neiman D."/>
            <person name="Pearson M."/>
            <person name="Priest M."/>
            <person name="Roberts A."/>
            <person name="Saif S."/>
            <person name="Shea T."/>
            <person name="Sisk P."/>
            <person name="Sykes S."/>
            <person name="Wortman J."/>
            <person name="Nusbaum C."/>
            <person name="Birren B."/>
        </authorList>
    </citation>
    <scope>NUCLEOTIDE SEQUENCE [LARGE SCALE GENOMIC DNA]</scope>
    <source>
        <strain evidence="2 3">VS20</strain>
    </source>
</reference>
<feature type="compositionally biased region" description="Basic and acidic residues" evidence="1">
    <location>
        <begin position="28"/>
        <end position="49"/>
    </location>
</feature>
<dbReference type="AlphaFoldDB" id="T0S4Q6"/>
<dbReference type="VEuPathDB" id="FungiDB:SDRG_02677"/>
<evidence type="ECO:0000313" key="3">
    <source>
        <dbReference type="Proteomes" id="UP000030762"/>
    </source>
</evidence>
<accession>T0S4Q6</accession>
<dbReference type="Proteomes" id="UP000030762">
    <property type="component" value="Unassembled WGS sequence"/>
</dbReference>
<gene>
    <name evidence="2" type="ORF">SDRG_02677</name>
</gene>
<feature type="region of interest" description="Disordered" evidence="1">
    <location>
        <begin position="23"/>
        <end position="49"/>
    </location>
</feature>
<dbReference type="EMBL" id="JH767137">
    <property type="protein sequence ID" value="EQC40018.1"/>
    <property type="molecule type" value="Genomic_DNA"/>
</dbReference>
<name>T0S4Q6_SAPDV</name>
<dbReference type="RefSeq" id="XP_008606492.1">
    <property type="nucleotide sequence ID" value="XM_008608270.1"/>
</dbReference>
<evidence type="ECO:0000256" key="1">
    <source>
        <dbReference type="SAM" id="MobiDB-lite"/>
    </source>
</evidence>